<protein>
    <submittedName>
        <fullName evidence="3">2-hydroxyglutaryl-CoA dehydratase</fullName>
    </submittedName>
</protein>
<evidence type="ECO:0000313" key="4">
    <source>
        <dbReference type="Proteomes" id="UP000269374"/>
    </source>
</evidence>
<dbReference type="OrthoDB" id="9802715at2"/>
<dbReference type="InterPro" id="IPR051805">
    <property type="entry name" value="Dehydratase_Activator_Redct"/>
</dbReference>
<dbReference type="CDD" id="cd24035">
    <property type="entry name" value="ASKHA_NBD_O66634-like_rpt2"/>
    <property type="match status" value="1"/>
</dbReference>
<dbReference type="Pfam" id="PF01869">
    <property type="entry name" value="BcrAD_BadFG"/>
    <property type="match status" value="2"/>
</dbReference>
<evidence type="ECO:0000313" key="3">
    <source>
        <dbReference type="EMBL" id="AYG01363.1"/>
    </source>
</evidence>
<evidence type="ECO:0000259" key="1">
    <source>
        <dbReference type="Pfam" id="PF01869"/>
    </source>
</evidence>
<feature type="domain" description="DUF2229" evidence="2">
    <location>
        <begin position="677"/>
        <end position="897"/>
    </location>
</feature>
<evidence type="ECO:0000259" key="2">
    <source>
        <dbReference type="Pfam" id="PF09989"/>
    </source>
</evidence>
<dbReference type="EMBL" id="CP032627">
    <property type="protein sequence ID" value="AYG01363.1"/>
    <property type="molecule type" value="Genomic_DNA"/>
</dbReference>
<name>A0A387BC44_9LACT</name>
<keyword evidence="4" id="KW-1185">Reference proteome</keyword>
<dbReference type="Pfam" id="PF09989">
    <property type="entry name" value="DUF2229"/>
    <property type="match status" value="1"/>
</dbReference>
<dbReference type="InterPro" id="IPR018709">
    <property type="entry name" value="CoA_activase_DUF2229"/>
</dbReference>
<reference evidence="3 4" key="1">
    <citation type="submission" date="2018-09" db="EMBL/GenBank/DDBJ databases">
        <title>Genome sequencing of strain 1JSPR-7.</title>
        <authorList>
            <person name="Heo J."/>
            <person name="Kim S.-J."/>
            <person name="Kwon S.-W."/>
        </authorList>
    </citation>
    <scope>NUCLEOTIDE SEQUENCE [LARGE SCALE GENOMIC DNA]</scope>
    <source>
        <strain evidence="3 4">1JSPR-7</strain>
    </source>
</reference>
<dbReference type="SUPFAM" id="SSF53067">
    <property type="entry name" value="Actin-like ATPase domain"/>
    <property type="match status" value="2"/>
</dbReference>
<feature type="domain" description="ATPase BadF/BadG/BcrA/BcrD type" evidence="1">
    <location>
        <begin position="322"/>
        <end position="575"/>
    </location>
</feature>
<proteinExistence type="predicted"/>
<dbReference type="KEGG" id="lact:D7I46_09815"/>
<dbReference type="CDD" id="cd24034">
    <property type="entry name" value="ASKHA_NBD_O66634-like_rpt1"/>
    <property type="match status" value="1"/>
</dbReference>
<dbReference type="Gene3D" id="3.30.420.40">
    <property type="match status" value="4"/>
</dbReference>
<dbReference type="InterPro" id="IPR043129">
    <property type="entry name" value="ATPase_NBD"/>
</dbReference>
<dbReference type="PANTHER" id="PTHR32329">
    <property type="entry name" value="BIFUNCTIONAL PROTEIN [INCLUDES 2-HYDROXYACYL-COA DEHYDRATASE (N-TER) AND ITS ACTIVATOR DOMAIN (C_TERM)-RELATED"/>
    <property type="match status" value="1"/>
</dbReference>
<organism evidence="3 4">
    <name type="scientific">Lactococcus allomyrinae</name>
    <dbReference type="NCBI Taxonomy" id="2419773"/>
    <lineage>
        <taxon>Bacteria</taxon>
        <taxon>Bacillati</taxon>
        <taxon>Bacillota</taxon>
        <taxon>Bacilli</taxon>
        <taxon>Lactobacillales</taxon>
        <taxon>Streptococcaceae</taxon>
        <taxon>Lactococcus</taxon>
    </lineage>
</organism>
<dbReference type="RefSeq" id="WP_120772736.1">
    <property type="nucleotide sequence ID" value="NZ_CP032627.1"/>
</dbReference>
<dbReference type="Proteomes" id="UP000269374">
    <property type="component" value="Chromosome"/>
</dbReference>
<sequence length="1431" mass="158637">MENKYKAGIDVGSTTVKLVVFDEQYQLLFSRYDRHFSDVKQATIKVLTDFKEEYGDCTFSLAITGSGGMGLAEVLDIPFIQEVIASSITIEKFIPETDVMIELGGEDAKMTFFDSGTQELRMNGTCAGGTGAFIDQMAALLKVDANGVNELAKDYEKIYPIASRCGVFAKTDVQPLLNEGVARSDIAASIFQAVVNQTIAGLASGRKIKGKVAFLGGPLYFMSELRKRFIETLDLSDEDVIFPENPQLFVAMGAALSDETAEKSVSQLTESLEQDDSDNLIPQDTMDKLFENQEELDAFRVRHAKAQASYKALSAHHGAAFLGIDAGSTTTKLVLIDGDGNILYDYYGSNNGEPLESVIAVMKDLYSKLPADVYIAKSTVTGYGEHLIKAGLHVDMGEVETMAHYKAADYFNPGVDFILDIGGQDMKAMRIRDGALSSIQLNEACSSGCGSFIETFANSLKHDVRDFAGKALLAEHPVNLGSRCTVFMNSKVKQVQKEGATVGDISAGLSYSVIKNALYKVIKVKRPEELGKKIVVQGGTFYNEAVLRAFEKISEREVVRPSIAGLMGAYGCALISLDHEIVGKKSEILGLSALTDFQTHKEFMTCGLCENMCKMTLTVFNDGSKFVTGNRCERGAEKATQIKIEKKDKKVNLVDYKYKKLFRYHSLSKKKQTRGEIGIPRVLNMYENYPLWHTMLTDLGFRVVLSPKSDKALFEQGIETIPSDTVCYPAKMAHGHIQALIHQGVPTIFYPSVLFEQEEQKNAQNHFNCPIVQSYPEVIKNNIDEIRDGEVAYIHPFINLAQFDSVADNIYKALSASGISVSTDEVRSAVKHGFEELENFKKDIRDKAEELLMQINLNNEKAIVLAGRPYHLDPEINHGIADIITQEGFHVLTEDSISHLTEVSGLRVVNQWVYHSRLYAAAQVVCKNKNLELVQLNSFGCGLDAVTTDQVEEIMRGHNKLYTVLKIDEGSNMGAVRIRLRSLKAAVSERKRHNVEATLEMTELVPETPQFTKEMAKKHTLLLPMLSPIHQEGLIDAAFSASGYNVVSLPETQNSVNSGLRFVNNDSCYPAIITIGQLIEALQSGKYDVDNTSVMMTQTGGGCRATNYIPLLRKALIDAGFPQVPVVSLSMGNQGTEKGFKFTVPLLTRFMIAVLYGDLFERVVYRTRPYEAVAGSANELHAKWLEKARHNVESASIFEFNRNAKQIVREFDAIELLNVQKPRVGVVGEILVKYSKTANNDIVSIIEEEGGEAVVLDLIGFMNYSLYNQIWKTDEIGFAKKNKLMAKTFIGIINMLEKPMNKALKNSNRFDAIESIYDVAANTEEIISIGNHTGEGWFLTGEMIELLQKDVMNIVCLQPFGCLPNHIVGKGMLKELRRQYPGANLAPIDYDPGVSSVNQLNRIRLMMATAKKHLNHEEEKIEMVQMGSHGY</sequence>
<accession>A0A387BC44</accession>
<feature type="domain" description="ATPase BadF/BadG/BcrA/BcrD type" evidence="1">
    <location>
        <begin position="8"/>
        <end position="256"/>
    </location>
</feature>
<dbReference type="InterPro" id="IPR002731">
    <property type="entry name" value="ATPase_BadF"/>
</dbReference>
<gene>
    <name evidence="3" type="ORF">D7I46_09815</name>
</gene>
<dbReference type="PANTHER" id="PTHR32329:SF4">
    <property type="entry name" value="ACTIVATOR OF 2-HYDROXYACYL-COA DEHYDRATASE"/>
    <property type="match status" value="1"/>
</dbReference>